<protein>
    <submittedName>
        <fullName evidence="2">DNA-binding MarR family transcriptional regulator</fullName>
    </submittedName>
</protein>
<dbReference type="Proteomes" id="UP001519290">
    <property type="component" value="Unassembled WGS sequence"/>
</dbReference>
<dbReference type="RefSeq" id="WP_209898151.1">
    <property type="nucleotide sequence ID" value="NZ_BAAAJW010000008.1"/>
</dbReference>
<keyword evidence="2" id="KW-0238">DNA-binding</keyword>
<proteinExistence type="predicted"/>
<dbReference type="Gene3D" id="1.10.10.10">
    <property type="entry name" value="Winged helix-like DNA-binding domain superfamily/Winged helix DNA-binding domain"/>
    <property type="match status" value="1"/>
</dbReference>
<dbReference type="InterPro" id="IPR036388">
    <property type="entry name" value="WH-like_DNA-bd_sf"/>
</dbReference>
<evidence type="ECO:0000313" key="2">
    <source>
        <dbReference type="EMBL" id="MBP2380356.1"/>
    </source>
</evidence>
<reference evidence="2 3" key="1">
    <citation type="submission" date="2021-03" db="EMBL/GenBank/DDBJ databases">
        <title>Sequencing the genomes of 1000 actinobacteria strains.</title>
        <authorList>
            <person name="Klenk H.-P."/>
        </authorList>
    </citation>
    <scope>NUCLEOTIDE SEQUENCE [LARGE SCALE GENOMIC DNA]</scope>
    <source>
        <strain evidence="2 3">DSM 14566</strain>
    </source>
</reference>
<dbReference type="Pfam" id="PF12802">
    <property type="entry name" value="MarR_2"/>
    <property type="match status" value="1"/>
</dbReference>
<evidence type="ECO:0000259" key="1">
    <source>
        <dbReference type="Pfam" id="PF12802"/>
    </source>
</evidence>
<keyword evidence="3" id="KW-1185">Reference proteome</keyword>
<name>A0ABS4WW36_9MICO</name>
<dbReference type="EMBL" id="JAGIOD010000001">
    <property type="protein sequence ID" value="MBP2380356.1"/>
    <property type="molecule type" value="Genomic_DNA"/>
</dbReference>
<evidence type="ECO:0000313" key="3">
    <source>
        <dbReference type="Proteomes" id="UP001519290"/>
    </source>
</evidence>
<dbReference type="InterPro" id="IPR036390">
    <property type="entry name" value="WH_DNA-bd_sf"/>
</dbReference>
<sequence length="159" mass="17608">MDERTTLEGTLPNTRGRRLAGMFWMLDRHRRDHEQAMSLGTADLRILWLFSDNTPRTLKEVAHELGLEQSTVNRQVNAAVAEGLLGRTREPGDSAYRFARTAAGRDAFEADLAISLGGYEVALEAMGEEDASTFLRLMDRYLGAYGAAVPETRGKVPHG</sequence>
<gene>
    <name evidence="2" type="ORF">JOF43_000313</name>
</gene>
<dbReference type="InterPro" id="IPR000835">
    <property type="entry name" value="HTH_MarR-typ"/>
</dbReference>
<comment type="caution">
    <text evidence="2">The sequence shown here is derived from an EMBL/GenBank/DDBJ whole genome shotgun (WGS) entry which is preliminary data.</text>
</comment>
<organism evidence="2 3">
    <name type="scientific">Brachybacterium sacelli</name>
    <dbReference type="NCBI Taxonomy" id="173364"/>
    <lineage>
        <taxon>Bacteria</taxon>
        <taxon>Bacillati</taxon>
        <taxon>Actinomycetota</taxon>
        <taxon>Actinomycetes</taxon>
        <taxon>Micrococcales</taxon>
        <taxon>Dermabacteraceae</taxon>
        <taxon>Brachybacterium</taxon>
    </lineage>
</organism>
<accession>A0ABS4WW36</accession>
<feature type="domain" description="HTH marR-type" evidence="1">
    <location>
        <begin position="41"/>
        <end position="93"/>
    </location>
</feature>
<dbReference type="GO" id="GO:0003677">
    <property type="term" value="F:DNA binding"/>
    <property type="evidence" value="ECO:0007669"/>
    <property type="project" value="UniProtKB-KW"/>
</dbReference>
<dbReference type="SUPFAM" id="SSF46785">
    <property type="entry name" value="Winged helix' DNA-binding domain"/>
    <property type="match status" value="1"/>
</dbReference>